<dbReference type="VEuPathDB" id="VectorBase:RSAN_041354"/>
<dbReference type="Proteomes" id="UP000821837">
    <property type="component" value="Chromosome 10"/>
</dbReference>
<comment type="caution">
    <text evidence="2">The sequence shown here is derived from an EMBL/GenBank/DDBJ whole genome shotgun (WGS) entry which is preliminary data.</text>
</comment>
<evidence type="ECO:0000313" key="2">
    <source>
        <dbReference type="EMBL" id="KAH7976565.1"/>
    </source>
</evidence>
<reference evidence="2" key="2">
    <citation type="submission" date="2021-09" db="EMBL/GenBank/DDBJ databases">
        <authorList>
            <person name="Jia N."/>
            <person name="Wang J."/>
            <person name="Shi W."/>
            <person name="Du L."/>
            <person name="Sun Y."/>
            <person name="Zhan W."/>
            <person name="Jiang J."/>
            <person name="Wang Q."/>
            <person name="Zhang B."/>
            <person name="Ji P."/>
            <person name="Sakyi L.B."/>
            <person name="Cui X."/>
            <person name="Yuan T."/>
            <person name="Jiang B."/>
            <person name="Yang W."/>
            <person name="Lam T.T.-Y."/>
            <person name="Chang Q."/>
            <person name="Ding S."/>
            <person name="Wang X."/>
            <person name="Zhu J."/>
            <person name="Ruan X."/>
            <person name="Zhao L."/>
            <person name="Wei J."/>
            <person name="Que T."/>
            <person name="Du C."/>
            <person name="Cheng J."/>
            <person name="Dai P."/>
            <person name="Han X."/>
            <person name="Huang E."/>
            <person name="Gao Y."/>
            <person name="Liu J."/>
            <person name="Shao H."/>
            <person name="Ye R."/>
            <person name="Li L."/>
            <person name="Wei W."/>
            <person name="Wang X."/>
            <person name="Wang C."/>
            <person name="Huo Q."/>
            <person name="Li W."/>
            <person name="Guo W."/>
            <person name="Chen H."/>
            <person name="Chen S."/>
            <person name="Zhou L."/>
            <person name="Zhou L."/>
            <person name="Ni X."/>
            <person name="Tian J."/>
            <person name="Zhou Y."/>
            <person name="Sheng Y."/>
            <person name="Liu T."/>
            <person name="Pan Y."/>
            <person name="Xia L."/>
            <person name="Li J."/>
            <person name="Zhao F."/>
            <person name="Cao W."/>
        </authorList>
    </citation>
    <scope>NUCLEOTIDE SEQUENCE</scope>
    <source>
        <strain evidence="2">Rsan-2018</strain>
        <tissue evidence="2">Larvae</tissue>
    </source>
</reference>
<keyword evidence="3" id="KW-1185">Reference proteome</keyword>
<proteinExistence type="predicted"/>
<evidence type="ECO:0000256" key="1">
    <source>
        <dbReference type="SAM" id="MobiDB-lite"/>
    </source>
</evidence>
<name>A0A9D4QDR8_RHISA</name>
<organism evidence="2 3">
    <name type="scientific">Rhipicephalus sanguineus</name>
    <name type="common">Brown dog tick</name>
    <name type="synonym">Ixodes sanguineus</name>
    <dbReference type="NCBI Taxonomy" id="34632"/>
    <lineage>
        <taxon>Eukaryota</taxon>
        <taxon>Metazoa</taxon>
        <taxon>Ecdysozoa</taxon>
        <taxon>Arthropoda</taxon>
        <taxon>Chelicerata</taxon>
        <taxon>Arachnida</taxon>
        <taxon>Acari</taxon>
        <taxon>Parasitiformes</taxon>
        <taxon>Ixodida</taxon>
        <taxon>Ixodoidea</taxon>
        <taxon>Ixodidae</taxon>
        <taxon>Rhipicephalinae</taxon>
        <taxon>Rhipicephalus</taxon>
        <taxon>Rhipicephalus</taxon>
    </lineage>
</organism>
<reference evidence="2" key="1">
    <citation type="journal article" date="2020" name="Cell">
        <title>Large-Scale Comparative Analyses of Tick Genomes Elucidate Their Genetic Diversity and Vector Capacities.</title>
        <authorList>
            <consortium name="Tick Genome and Microbiome Consortium (TIGMIC)"/>
            <person name="Jia N."/>
            <person name="Wang J."/>
            <person name="Shi W."/>
            <person name="Du L."/>
            <person name="Sun Y."/>
            <person name="Zhan W."/>
            <person name="Jiang J.F."/>
            <person name="Wang Q."/>
            <person name="Zhang B."/>
            <person name="Ji P."/>
            <person name="Bell-Sakyi L."/>
            <person name="Cui X.M."/>
            <person name="Yuan T.T."/>
            <person name="Jiang B.G."/>
            <person name="Yang W.F."/>
            <person name="Lam T.T."/>
            <person name="Chang Q.C."/>
            <person name="Ding S.J."/>
            <person name="Wang X.J."/>
            <person name="Zhu J.G."/>
            <person name="Ruan X.D."/>
            <person name="Zhao L."/>
            <person name="Wei J.T."/>
            <person name="Ye R.Z."/>
            <person name="Que T.C."/>
            <person name="Du C.H."/>
            <person name="Zhou Y.H."/>
            <person name="Cheng J.X."/>
            <person name="Dai P.F."/>
            <person name="Guo W.B."/>
            <person name="Han X.H."/>
            <person name="Huang E.J."/>
            <person name="Li L.F."/>
            <person name="Wei W."/>
            <person name="Gao Y.C."/>
            <person name="Liu J.Z."/>
            <person name="Shao H.Z."/>
            <person name="Wang X."/>
            <person name="Wang C.C."/>
            <person name="Yang T.C."/>
            <person name="Huo Q.B."/>
            <person name="Li W."/>
            <person name="Chen H.Y."/>
            <person name="Chen S.E."/>
            <person name="Zhou L.G."/>
            <person name="Ni X.B."/>
            <person name="Tian J.H."/>
            <person name="Sheng Y."/>
            <person name="Liu T."/>
            <person name="Pan Y.S."/>
            <person name="Xia L.Y."/>
            <person name="Li J."/>
            <person name="Zhao F."/>
            <person name="Cao W.C."/>
        </authorList>
    </citation>
    <scope>NUCLEOTIDE SEQUENCE</scope>
    <source>
        <strain evidence="2">Rsan-2018</strain>
    </source>
</reference>
<dbReference type="EMBL" id="JABSTV010001246">
    <property type="protein sequence ID" value="KAH7976565.1"/>
    <property type="molecule type" value="Genomic_DNA"/>
</dbReference>
<accession>A0A9D4QDR8</accession>
<feature type="region of interest" description="Disordered" evidence="1">
    <location>
        <begin position="14"/>
        <end position="48"/>
    </location>
</feature>
<gene>
    <name evidence="2" type="ORF">HPB52_016212</name>
</gene>
<dbReference type="AlphaFoldDB" id="A0A9D4QDR8"/>
<evidence type="ECO:0000313" key="3">
    <source>
        <dbReference type="Proteomes" id="UP000821837"/>
    </source>
</evidence>
<protein>
    <submittedName>
        <fullName evidence="2">Uncharacterized protein</fullName>
    </submittedName>
</protein>
<sequence>MNFALRERLEKFVPEMDPYGDTPCRRTAEGDDEPSPPPSPNRGDDMRCSNAEENVCCREIDEVVAKGNDDCITTHVDFPSVCLNSGVLEAAYYAFDELGVPIEGAIHK</sequence>